<feature type="transmembrane region" description="Helical" evidence="2">
    <location>
        <begin position="41"/>
        <end position="60"/>
    </location>
</feature>
<evidence type="ECO:0000256" key="1">
    <source>
        <dbReference type="SAM" id="MobiDB-lite"/>
    </source>
</evidence>
<accession>A0A7D8AMJ3</accession>
<sequence>MAARGSRTPRRTRTEAERARLYAARTAWNAKTIRRRRRDTIVATVVGALVVVGAFVSQAVHAQVTLPEPTPAETSTPVQTPSPSPSTSSAPDATPTQTPSE</sequence>
<gene>
    <name evidence="3" type="ORF">FVO59_14065</name>
</gene>
<feature type="compositionally biased region" description="Low complexity" evidence="1">
    <location>
        <begin position="74"/>
        <end position="101"/>
    </location>
</feature>
<dbReference type="RefSeq" id="WP_182253200.1">
    <property type="nucleotide sequence ID" value="NZ_CP043732.1"/>
</dbReference>
<evidence type="ECO:0008006" key="5">
    <source>
        <dbReference type="Google" id="ProtNLM"/>
    </source>
</evidence>
<name>A0A7D8AMJ3_9MICO</name>
<evidence type="ECO:0000313" key="3">
    <source>
        <dbReference type="EMBL" id="QMU98187.1"/>
    </source>
</evidence>
<dbReference type="AlphaFoldDB" id="A0A7D8AMJ3"/>
<keyword evidence="2" id="KW-1133">Transmembrane helix</keyword>
<evidence type="ECO:0000313" key="4">
    <source>
        <dbReference type="Proteomes" id="UP000515708"/>
    </source>
</evidence>
<proteinExistence type="predicted"/>
<keyword evidence="2" id="KW-0812">Transmembrane</keyword>
<feature type="region of interest" description="Disordered" evidence="1">
    <location>
        <begin position="66"/>
        <end position="101"/>
    </location>
</feature>
<protein>
    <recommendedName>
        <fullName evidence="5">Dioxygenase</fullName>
    </recommendedName>
</protein>
<dbReference type="Proteomes" id="UP000515708">
    <property type="component" value="Chromosome"/>
</dbReference>
<keyword evidence="2" id="KW-0472">Membrane</keyword>
<dbReference type="EMBL" id="CP043732">
    <property type="protein sequence ID" value="QMU98187.1"/>
    <property type="molecule type" value="Genomic_DNA"/>
</dbReference>
<evidence type="ECO:0000256" key="2">
    <source>
        <dbReference type="SAM" id="Phobius"/>
    </source>
</evidence>
<reference evidence="3 4" key="1">
    <citation type="journal article" date="2020" name="Front. Microbiol.">
        <title>Design of Bacterial Strain-Specific qPCR Assays Using NGS Data and Publicly Available Resources and Its Application to Track Biocontrol Strains.</title>
        <authorList>
            <person name="Hernandez I."/>
            <person name="Sant C."/>
            <person name="Martinez R."/>
            <person name="Fernandez C."/>
        </authorList>
    </citation>
    <scope>NUCLEOTIDE SEQUENCE [LARGE SCALE GENOMIC DNA]</scope>
    <source>
        <strain evidence="3 4">B24</strain>
    </source>
</reference>
<organism evidence="3 4">
    <name type="scientific">Microbacterium esteraromaticum</name>
    <dbReference type="NCBI Taxonomy" id="57043"/>
    <lineage>
        <taxon>Bacteria</taxon>
        <taxon>Bacillati</taxon>
        <taxon>Actinomycetota</taxon>
        <taxon>Actinomycetes</taxon>
        <taxon>Micrococcales</taxon>
        <taxon>Microbacteriaceae</taxon>
        <taxon>Microbacterium</taxon>
    </lineage>
</organism>